<reference evidence="1" key="1">
    <citation type="journal article" date="2015" name="Nature">
        <title>Complex archaea that bridge the gap between prokaryotes and eukaryotes.</title>
        <authorList>
            <person name="Spang A."/>
            <person name="Saw J.H."/>
            <person name="Jorgensen S.L."/>
            <person name="Zaremba-Niedzwiedzka K."/>
            <person name="Martijn J."/>
            <person name="Lind A.E."/>
            <person name="van Eijk R."/>
            <person name="Schleper C."/>
            <person name="Guy L."/>
            <person name="Ettema T.J."/>
        </authorList>
    </citation>
    <scope>NUCLEOTIDE SEQUENCE</scope>
</reference>
<sequence length="116" mass="13378">MKGPRASHYTIQPGETGRNRTFDLGDVNAALSQLSYALWYRMKESDLRLLDVNQSRYHYANPARSQGGIRAHELSLFIGLPKTGFLRGTVGRTRTSNHRHIRSALFQLSYVRWCRR</sequence>
<accession>A0A0F9GLK6</accession>
<protein>
    <submittedName>
        <fullName evidence="1">Uncharacterized protein</fullName>
    </submittedName>
</protein>
<dbReference type="EMBL" id="LAZR01019748">
    <property type="protein sequence ID" value="KKL91376.1"/>
    <property type="molecule type" value="Genomic_DNA"/>
</dbReference>
<dbReference type="AlphaFoldDB" id="A0A0F9GLK6"/>
<evidence type="ECO:0000313" key="1">
    <source>
        <dbReference type="EMBL" id="KKL91376.1"/>
    </source>
</evidence>
<organism evidence="1">
    <name type="scientific">marine sediment metagenome</name>
    <dbReference type="NCBI Taxonomy" id="412755"/>
    <lineage>
        <taxon>unclassified sequences</taxon>
        <taxon>metagenomes</taxon>
        <taxon>ecological metagenomes</taxon>
    </lineage>
</organism>
<proteinExistence type="predicted"/>
<comment type="caution">
    <text evidence="1">The sequence shown here is derived from an EMBL/GenBank/DDBJ whole genome shotgun (WGS) entry which is preliminary data.</text>
</comment>
<gene>
    <name evidence="1" type="ORF">LCGC14_1895320</name>
</gene>
<name>A0A0F9GLK6_9ZZZZ</name>